<comment type="caution">
    <text evidence="9">The sequence shown here is derived from an EMBL/GenBank/DDBJ whole genome shotgun (WGS) entry which is preliminary data.</text>
</comment>
<dbReference type="Proteomes" id="UP001152797">
    <property type="component" value="Unassembled WGS sequence"/>
</dbReference>
<keyword evidence="11" id="KW-1185">Reference proteome</keyword>
<sequence length="735" mass="78124">MTAVIVTGGIDLSVGSIVALCGVVTGILWQDYEWPIALASTAGVATGLLAGAVNGTLVVLGIAPLVGTLATMAFFAGLAMAIAEGRRIPGLPESFNHLGQGSLLGIPLQFWLMTAVFAAAYVVVHHTRHGRYLFAIGDNRLAAQFAAVRVRRVEWWVYALTGLVAGVVSLAYTARGGAAIPNAGTGLELQVIACVVIGGTSVTGGYGGVGRTLLGVTALANLDLGLQLFASNEQLRTMKAAWTAVVLVVVALSTGCSAEQSGPKALKMGMMPKLVGIPYFEACKEGAEEAAAELGIELDYDGPATDSVEEQAKIVDRWIVQGYDIIAVAPNDPEVIAPALRRAADAGIVVITWDADANPTESGRQKFVNQATFEGIGNALVDVLAESMDVKGKAVIISGSVTSPNQQAWMEVMHARLKDRYPDIEVPATLYSDEDQAKAQQLARDAMSNHPDLTGIWGITSVALPGAAKAVRDAGRSGEVLVTGLSLPSTTREYVKDGTVPKFVLWNPVDLGYLTVYVGKQLAEAKLENGTHTLGRLESIEVSDDEVLLGEPLVFDSENIDADSLRKHMLAVEAGMRAYAEKFGEDVEKWGIVGLLHDFDYERWPNAPDHPLQGAEILAARGYPEDVIYAIKSHADYLPDCPRVSPMDKTLYACDELAGFITAVAVIRPTGIEGLKPKSVKKKLKQKSFAAAVNRDDITRGAEDLEVDLDEHIQFLIDAMTAIAPQLGLANSAEE</sequence>
<feature type="transmembrane region" description="Helical" evidence="6">
    <location>
        <begin position="59"/>
        <end position="82"/>
    </location>
</feature>
<comment type="subcellular location">
    <subcellularLocation>
        <location evidence="1">Cell membrane</location>
        <topology evidence="1">Multi-pass membrane protein</topology>
    </subcellularLocation>
</comment>
<dbReference type="PANTHER" id="PTHR30036">
    <property type="entry name" value="D-XYLOSE-BINDING PERIPLASMIC PROTEIN"/>
    <property type="match status" value="1"/>
</dbReference>
<feature type="transmembrane region" description="Helical" evidence="6">
    <location>
        <begin position="186"/>
        <end position="206"/>
    </location>
</feature>
<accession>A0A9P1FD66</accession>
<dbReference type="EMBL" id="CAMXCT020000001">
    <property type="protein sequence ID" value="CAL1124973.1"/>
    <property type="molecule type" value="Genomic_DNA"/>
</dbReference>
<dbReference type="Pfam" id="PF01966">
    <property type="entry name" value="HD"/>
    <property type="match status" value="1"/>
</dbReference>
<keyword evidence="2" id="KW-1003">Cell membrane</keyword>
<dbReference type="GO" id="GO:0030246">
    <property type="term" value="F:carbohydrate binding"/>
    <property type="evidence" value="ECO:0007669"/>
    <property type="project" value="TreeGrafter"/>
</dbReference>
<feature type="transmembrane region" description="Helical" evidence="6">
    <location>
        <begin position="240"/>
        <end position="258"/>
    </location>
</feature>
<dbReference type="Pfam" id="PF13407">
    <property type="entry name" value="Peripla_BP_4"/>
    <property type="match status" value="1"/>
</dbReference>
<evidence type="ECO:0000259" key="7">
    <source>
        <dbReference type="Pfam" id="PF01966"/>
    </source>
</evidence>
<evidence type="ECO:0000256" key="5">
    <source>
        <dbReference type="ARBA" id="ARBA00023136"/>
    </source>
</evidence>
<keyword evidence="5 6" id="KW-0472">Membrane</keyword>
<dbReference type="InterPro" id="IPR006674">
    <property type="entry name" value="HD_domain"/>
</dbReference>
<dbReference type="Gene3D" id="3.40.50.2300">
    <property type="match status" value="2"/>
</dbReference>
<evidence type="ECO:0000256" key="2">
    <source>
        <dbReference type="ARBA" id="ARBA00022475"/>
    </source>
</evidence>
<dbReference type="CDD" id="cd00077">
    <property type="entry name" value="HDc"/>
    <property type="match status" value="1"/>
</dbReference>
<feature type="transmembrane region" description="Helical" evidence="6">
    <location>
        <begin position="12"/>
        <end position="29"/>
    </location>
</feature>
<feature type="transmembrane region" description="Helical" evidence="6">
    <location>
        <begin position="36"/>
        <end position="53"/>
    </location>
</feature>
<organism evidence="9">
    <name type="scientific">Cladocopium goreaui</name>
    <dbReference type="NCBI Taxonomy" id="2562237"/>
    <lineage>
        <taxon>Eukaryota</taxon>
        <taxon>Sar</taxon>
        <taxon>Alveolata</taxon>
        <taxon>Dinophyceae</taxon>
        <taxon>Suessiales</taxon>
        <taxon>Symbiodiniaceae</taxon>
        <taxon>Cladocopium</taxon>
    </lineage>
</organism>
<dbReference type="OrthoDB" id="48903at2759"/>
<evidence type="ECO:0000256" key="3">
    <source>
        <dbReference type="ARBA" id="ARBA00022692"/>
    </source>
</evidence>
<dbReference type="AlphaFoldDB" id="A0A9P1FD66"/>
<dbReference type="InterPro" id="IPR003607">
    <property type="entry name" value="HD/PDEase_dom"/>
</dbReference>
<dbReference type="InterPro" id="IPR006675">
    <property type="entry name" value="HDIG_dom"/>
</dbReference>
<dbReference type="SUPFAM" id="SSF109604">
    <property type="entry name" value="HD-domain/PDEase-like"/>
    <property type="match status" value="1"/>
</dbReference>
<keyword evidence="3 6" id="KW-0812">Transmembrane</keyword>
<keyword evidence="4 6" id="KW-1133">Transmembrane helix</keyword>
<evidence type="ECO:0000313" key="10">
    <source>
        <dbReference type="EMBL" id="CAL4758910.1"/>
    </source>
</evidence>
<gene>
    <name evidence="9" type="ORF">C1SCF055_LOCUS188</name>
</gene>
<dbReference type="GO" id="GO:0022857">
    <property type="term" value="F:transmembrane transporter activity"/>
    <property type="evidence" value="ECO:0007669"/>
    <property type="project" value="InterPro"/>
</dbReference>
<dbReference type="Pfam" id="PF02653">
    <property type="entry name" value="BPD_transp_2"/>
    <property type="match status" value="1"/>
</dbReference>
<dbReference type="InterPro" id="IPR025997">
    <property type="entry name" value="SBP_2_dom"/>
</dbReference>
<dbReference type="InterPro" id="IPR050555">
    <property type="entry name" value="Bact_Solute-Bind_Prot2"/>
</dbReference>
<feature type="domain" description="Periplasmic binding protein" evidence="8">
    <location>
        <begin position="269"/>
        <end position="526"/>
    </location>
</feature>
<reference evidence="9" key="1">
    <citation type="submission" date="2022-10" db="EMBL/GenBank/DDBJ databases">
        <authorList>
            <person name="Chen Y."/>
            <person name="Dougan E. K."/>
            <person name="Chan C."/>
            <person name="Rhodes N."/>
            <person name="Thang M."/>
        </authorList>
    </citation>
    <scope>NUCLEOTIDE SEQUENCE</scope>
</reference>
<name>A0A9P1FD66_9DINO</name>
<feature type="transmembrane region" description="Helical" evidence="6">
    <location>
        <begin position="155"/>
        <end position="174"/>
    </location>
</feature>
<evidence type="ECO:0000259" key="8">
    <source>
        <dbReference type="Pfam" id="PF13407"/>
    </source>
</evidence>
<dbReference type="InterPro" id="IPR028082">
    <property type="entry name" value="Peripla_BP_I"/>
</dbReference>
<evidence type="ECO:0000256" key="1">
    <source>
        <dbReference type="ARBA" id="ARBA00004651"/>
    </source>
</evidence>
<reference evidence="10 11" key="2">
    <citation type="submission" date="2024-05" db="EMBL/GenBank/DDBJ databases">
        <authorList>
            <person name="Chen Y."/>
            <person name="Shah S."/>
            <person name="Dougan E. K."/>
            <person name="Thang M."/>
            <person name="Chan C."/>
        </authorList>
    </citation>
    <scope>NUCLEOTIDE SEQUENCE [LARGE SCALE GENOMIC DNA]</scope>
</reference>
<evidence type="ECO:0000256" key="6">
    <source>
        <dbReference type="SAM" id="Phobius"/>
    </source>
</evidence>
<evidence type="ECO:0000313" key="9">
    <source>
        <dbReference type="EMBL" id="CAI3971598.1"/>
    </source>
</evidence>
<dbReference type="InterPro" id="IPR001851">
    <property type="entry name" value="ABC_transp_permease"/>
</dbReference>
<feature type="domain" description="HD" evidence="7">
    <location>
        <begin position="567"/>
        <end position="656"/>
    </location>
</feature>
<dbReference type="Gene3D" id="1.10.3210.10">
    <property type="entry name" value="Hypothetical protein af1432"/>
    <property type="match status" value="1"/>
</dbReference>
<dbReference type="GO" id="GO:0005886">
    <property type="term" value="C:plasma membrane"/>
    <property type="evidence" value="ECO:0007669"/>
    <property type="project" value="UniProtKB-SubCell"/>
</dbReference>
<feature type="transmembrane region" description="Helical" evidence="6">
    <location>
        <begin position="103"/>
        <end position="124"/>
    </location>
</feature>
<dbReference type="NCBIfam" id="TIGR00277">
    <property type="entry name" value="HDIG"/>
    <property type="match status" value="1"/>
</dbReference>
<protein>
    <submittedName>
        <fullName evidence="10">Autoinducer 2-binding protein LsrB (AI-2-binding protein LsrB)</fullName>
    </submittedName>
</protein>
<dbReference type="EMBL" id="CAMXCT030000001">
    <property type="protein sequence ID" value="CAL4758910.1"/>
    <property type="molecule type" value="Genomic_DNA"/>
</dbReference>
<dbReference type="CDD" id="cd06579">
    <property type="entry name" value="TM_PBP1_transp_AraH_like"/>
    <property type="match status" value="1"/>
</dbReference>
<dbReference type="PANTHER" id="PTHR30036:SF8">
    <property type="entry name" value="ABC-TYPE SUGAR TRANSPORT SYSTEM PERIPLASMIC COMPONENT-LIKE PROTEIN"/>
    <property type="match status" value="1"/>
</dbReference>
<evidence type="ECO:0000256" key="4">
    <source>
        <dbReference type="ARBA" id="ARBA00022989"/>
    </source>
</evidence>
<evidence type="ECO:0000313" key="11">
    <source>
        <dbReference type="Proteomes" id="UP001152797"/>
    </source>
</evidence>
<proteinExistence type="predicted"/>
<dbReference type="EMBL" id="CAMXCT010000001">
    <property type="protein sequence ID" value="CAI3971598.1"/>
    <property type="molecule type" value="Genomic_DNA"/>
</dbReference>
<dbReference type="SUPFAM" id="SSF53822">
    <property type="entry name" value="Periplasmic binding protein-like I"/>
    <property type="match status" value="1"/>
</dbReference>